<gene>
    <name evidence="2" type="ORF">METZ01_LOCUS112453</name>
</gene>
<feature type="transmembrane region" description="Helical" evidence="1">
    <location>
        <begin position="147"/>
        <end position="167"/>
    </location>
</feature>
<name>A0A381X4B8_9ZZZZ</name>
<feature type="transmembrane region" description="Helical" evidence="1">
    <location>
        <begin position="53"/>
        <end position="71"/>
    </location>
</feature>
<dbReference type="AlphaFoldDB" id="A0A381X4B8"/>
<proteinExistence type="predicted"/>
<accession>A0A381X4B8</accession>
<evidence type="ECO:0008006" key="3">
    <source>
        <dbReference type="Google" id="ProtNLM"/>
    </source>
</evidence>
<organism evidence="2">
    <name type="scientific">marine metagenome</name>
    <dbReference type="NCBI Taxonomy" id="408172"/>
    <lineage>
        <taxon>unclassified sequences</taxon>
        <taxon>metagenomes</taxon>
        <taxon>ecological metagenomes</taxon>
    </lineage>
</organism>
<evidence type="ECO:0000256" key="1">
    <source>
        <dbReference type="SAM" id="Phobius"/>
    </source>
</evidence>
<protein>
    <recommendedName>
        <fullName evidence="3">Manganese transporter</fullName>
    </recommendedName>
</protein>
<feature type="transmembrane region" description="Helical" evidence="1">
    <location>
        <begin position="196"/>
        <end position="216"/>
    </location>
</feature>
<keyword evidence="1" id="KW-1133">Transmembrane helix</keyword>
<dbReference type="EMBL" id="UINC01013871">
    <property type="protein sequence ID" value="SVA59599.1"/>
    <property type="molecule type" value="Genomic_DNA"/>
</dbReference>
<feature type="transmembrane region" description="Helical" evidence="1">
    <location>
        <begin position="228"/>
        <end position="248"/>
    </location>
</feature>
<feature type="transmembrane region" description="Helical" evidence="1">
    <location>
        <begin position="91"/>
        <end position="114"/>
    </location>
</feature>
<reference evidence="2" key="1">
    <citation type="submission" date="2018-05" db="EMBL/GenBank/DDBJ databases">
        <authorList>
            <person name="Lanie J.A."/>
            <person name="Ng W.-L."/>
            <person name="Kazmierczak K.M."/>
            <person name="Andrzejewski T.M."/>
            <person name="Davidsen T.M."/>
            <person name="Wayne K.J."/>
            <person name="Tettelin H."/>
            <person name="Glass J.I."/>
            <person name="Rusch D."/>
            <person name="Podicherti R."/>
            <person name="Tsui H.-C.T."/>
            <person name="Winkler M.E."/>
        </authorList>
    </citation>
    <scope>NUCLEOTIDE SEQUENCE</scope>
</reference>
<dbReference type="NCBIfam" id="NF037962">
    <property type="entry name" value="arsenic_eff"/>
    <property type="match status" value="1"/>
</dbReference>
<keyword evidence="1" id="KW-0812">Transmembrane</keyword>
<feature type="transmembrane region" description="Helical" evidence="1">
    <location>
        <begin position="352"/>
        <end position="385"/>
    </location>
</feature>
<feature type="transmembrane region" description="Helical" evidence="1">
    <location>
        <begin position="120"/>
        <end position="140"/>
    </location>
</feature>
<keyword evidence="1" id="KW-0472">Membrane</keyword>
<feature type="transmembrane region" description="Helical" evidence="1">
    <location>
        <begin position="307"/>
        <end position="332"/>
    </location>
</feature>
<dbReference type="Pfam" id="PF11449">
    <property type="entry name" value="ArsP_2"/>
    <property type="match status" value="1"/>
</dbReference>
<sequence length="387" mass="42238">MNALLTVLKQRKKVVLANDGRLLKKSFFGLLILTLAFQSGEFGEIIRSSMTDAYLQVSVFVGFTLFIFIGLDSLTKFDITSFLVKTKKFHVPLSAFLGALPGCGGAIIVVTQYIQGRIGFGSLVAVLTATMGDAAFLILAIEPSTGLLIFALGAVVGSITGYVVDIIHGNKFLIQKFNDDGNEEVLEKTFVSKFNIFWLLIFMPGFILGILVAFQVNINNLIFLPNNFELTAIIGSSGAILSIFMWSLNPLSDFQCSTDKSRGFLSRVVDTTNFVSTWVICGFLVFEIFMFFTSIDLKVFFDIWLPFVPLIAIFFGFLPGCGPQVVVATFYLNGFIPLSAELGNAISNDGDALFPAIALAPKAAVVATIYSAVPAIIVAYSYMYIFE</sequence>
<dbReference type="InterPro" id="IPR021552">
    <property type="entry name" value="ArsP_2"/>
</dbReference>
<evidence type="ECO:0000313" key="2">
    <source>
        <dbReference type="EMBL" id="SVA59599.1"/>
    </source>
</evidence>
<feature type="transmembrane region" description="Helical" evidence="1">
    <location>
        <begin position="275"/>
        <end position="295"/>
    </location>
</feature>